<keyword evidence="1" id="KW-0862">Zinc</keyword>
<gene>
    <name evidence="3" type="ORF">EH243_08520</name>
</gene>
<organism evidence="3 4">
    <name type="scientific">Amphritea opalescens</name>
    <dbReference type="NCBI Taxonomy" id="2490544"/>
    <lineage>
        <taxon>Bacteria</taxon>
        <taxon>Pseudomonadati</taxon>
        <taxon>Pseudomonadota</taxon>
        <taxon>Gammaproteobacteria</taxon>
        <taxon>Oceanospirillales</taxon>
        <taxon>Oceanospirillaceae</taxon>
        <taxon>Amphritea</taxon>
    </lineage>
</organism>
<keyword evidence="1" id="KW-0560">Oxidoreductase</keyword>
<keyword evidence="1" id="KW-0479">Metal-binding</keyword>
<dbReference type="AlphaFoldDB" id="A0A430KS47"/>
<dbReference type="InterPro" id="IPR014182">
    <property type="entry name" value="ADH_Zn_typ-1"/>
</dbReference>
<keyword evidence="4" id="KW-1185">Reference proteome</keyword>
<dbReference type="SUPFAM" id="SSF51735">
    <property type="entry name" value="NAD(P)-binding Rossmann-fold domains"/>
    <property type="match status" value="1"/>
</dbReference>
<feature type="domain" description="Enoyl reductase (ER)" evidence="2">
    <location>
        <begin position="10"/>
        <end position="334"/>
    </location>
</feature>
<comment type="similarity">
    <text evidence="1">Belongs to the zinc-containing alcohol dehydrogenase family. Quinone oxidoreductase subfamily.</text>
</comment>
<dbReference type="InterPro" id="IPR052585">
    <property type="entry name" value="Lipid_raft_assoc_Zn_ADH"/>
</dbReference>
<name>A0A430KS47_9GAMM</name>
<dbReference type="InterPro" id="IPR011032">
    <property type="entry name" value="GroES-like_sf"/>
</dbReference>
<evidence type="ECO:0000313" key="4">
    <source>
        <dbReference type="Proteomes" id="UP000283087"/>
    </source>
</evidence>
<reference evidence="3 4" key="1">
    <citation type="submission" date="2018-11" db="EMBL/GenBank/DDBJ databases">
        <title>The draft genome sequence of Amphritea opalescens ANRC-JH13T.</title>
        <authorList>
            <person name="Fang Z."/>
            <person name="Zhang Y."/>
            <person name="Han X."/>
        </authorList>
    </citation>
    <scope>NUCLEOTIDE SEQUENCE [LARGE SCALE GENOMIC DNA]</scope>
    <source>
        <strain evidence="3 4">ANRC-JH13</strain>
    </source>
</reference>
<evidence type="ECO:0000259" key="2">
    <source>
        <dbReference type="SMART" id="SM00829"/>
    </source>
</evidence>
<protein>
    <recommendedName>
        <fullName evidence="1">Zinc-type alcohol dehydrogenase-like protein</fullName>
    </recommendedName>
</protein>
<dbReference type="Proteomes" id="UP000283087">
    <property type="component" value="Unassembled WGS sequence"/>
</dbReference>
<dbReference type="RefSeq" id="WP_126158226.1">
    <property type="nucleotide sequence ID" value="NZ_RQXW01000006.1"/>
</dbReference>
<dbReference type="InterPro" id="IPR020843">
    <property type="entry name" value="ER"/>
</dbReference>
<proteinExistence type="inferred from homology"/>
<dbReference type="GO" id="GO:0008270">
    <property type="term" value="F:zinc ion binding"/>
    <property type="evidence" value="ECO:0007669"/>
    <property type="project" value="InterPro"/>
</dbReference>
<dbReference type="SUPFAM" id="SSF50129">
    <property type="entry name" value="GroES-like"/>
    <property type="match status" value="1"/>
</dbReference>
<dbReference type="GO" id="GO:0016491">
    <property type="term" value="F:oxidoreductase activity"/>
    <property type="evidence" value="ECO:0007669"/>
    <property type="project" value="UniProtKB-KW"/>
</dbReference>
<evidence type="ECO:0000313" key="3">
    <source>
        <dbReference type="EMBL" id="RTE66153.1"/>
    </source>
</evidence>
<dbReference type="Gene3D" id="3.40.50.720">
    <property type="entry name" value="NAD(P)-binding Rossmann-like Domain"/>
    <property type="match status" value="1"/>
</dbReference>
<dbReference type="InterPro" id="IPR036291">
    <property type="entry name" value="NAD(P)-bd_dom_sf"/>
</dbReference>
<dbReference type="SMART" id="SM00829">
    <property type="entry name" value="PKS_ER"/>
    <property type="match status" value="1"/>
</dbReference>
<dbReference type="OrthoDB" id="9785812at2"/>
<comment type="caution">
    <text evidence="3">The sequence shown here is derived from an EMBL/GenBank/DDBJ whole genome shotgun (WGS) entry which is preliminary data.</text>
</comment>
<accession>A0A430KS47</accession>
<dbReference type="EMBL" id="RQXW01000006">
    <property type="protein sequence ID" value="RTE66153.1"/>
    <property type="molecule type" value="Genomic_DNA"/>
</dbReference>
<dbReference type="NCBIfam" id="TIGR02817">
    <property type="entry name" value="adh_fam_1"/>
    <property type="match status" value="1"/>
</dbReference>
<dbReference type="CDD" id="cd08252">
    <property type="entry name" value="AL_MDR"/>
    <property type="match status" value="1"/>
</dbReference>
<dbReference type="Pfam" id="PF08240">
    <property type="entry name" value="ADH_N"/>
    <property type="match status" value="1"/>
</dbReference>
<dbReference type="PANTHER" id="PTHR43482">
    <property type="entry name" value="PROTEIN AST1-RELATED"/>
    <property type="match status" value="1"/>
</dbReference>
<sequence length="337" mass="36222">MKAIGYQVPGSLDRQEALVDITLDKPSPEGQDLLVKIQAVSVNPADYKMRQAMPAPDGGWNILGFDASGVVEAVGADVKNFKIGDEVYYAGSMVRPGTNSEFQLVDERIVAKKPTSLSHAEAAAMPLTTITAWEALFDRLDVTRPTIQGGNLILIIGGAGGVGSIAIQLLRALTDLTVITTVSRPETQAWVEELGAHYVIDHSKPMAPQIEALGLGAPGFVFSTNHSQHHLADIAELIAPQGRFSLTDEVEAFASQPFVMKSVSVHFELMFTRSFFGTPDIDVQHQLLSKVAELIDAGKVRSTLTEVAGNINADNLKKVHAQLETGKARGKIVLEGF</sequence>
<dbReference type="Pfam" id="PF13602">
    <property type="entry name" value="ADH_zinc_N_2"/>
    <property type="match status" value="1"/>
</dbReference>
<dbReference type="InterPro" id="IPR013154">
    <property type="entry name" value="ADH-like_N"/>
</dbReference>
<dbReference type="PANTHER" id="PTHR43482:SF1">
    <property type="entry name" value="PROTEIN AST1-RELATED"/>
    <property type="match status" value="1"/>
</dbReference>
<dbReference type="Gene3D" id="3.90.180.10">
    <property type="entry name" value="Medium-chain alcohol dehydrogenases, catalytic domain"/>
    <property type="match status" value="1"/>
</dbReference>
<evidence type="ECO:0000256" key="1">
    <source>
        <dbReference type="RuleBase" id="RU364000"/>
    </source>
</evidence>